<evidence type="ECO:0000259" key="3">
    <source>
        <dbReference type="Pfam" id="PF18152"/>
    </source>
</evidence>
<dbReference type="HOGENOM" id="CLU_062599_0_0_0"/>
<sequence length="337" mass="36820">MVIVMRKDASEESIKKVCKTVEEAGLKVHLSEGEEVIIIGVIGDRRKLNGKAIEVMEGVEKVVYVTDPYKLSSRLFNPKPTVVKVGDVEIGKEEFVVMAGPCAVESREQTFKTAEFVKSCGIKIFRGGAFKPRTSPYSFQGLGLEGLKILAEVREKYGLLIVTEVMSPEHVNLVSEYADILQIGARNMQNFELLKAVGRSGKPVLLKRGVAATIDEWLAAADYIMNEGNFQVILCERGIRTFEQKTRNTLDLSAVALVKQISHLPVIVDPSHGTGSSKLVPPMSKAALAAGADGILIEVHPEPEKALSDGPQSLNFEQFAKLCEDLKKIAPAVGRKF</sequence>
<evidence type="ECO:0000313" key="5">
    <source>
        <dbReference type="Proteomes" id="UP000006804"/>
    </source>
</evidence>
<dbReference type="Pfam" id="PF18152">
    <property type="entry name" value="DAHP_snth_FXD"/>
    <property type="match status" value="1"/>
</dbReference>
<dbReference type="STRING" id="688269.Theth_0493"/>
<dbReference type="AlphaFoldDB" id="F7YWZ3"/>
<dbReference type="RefSeq" id="WP_013931808.1">
    <property type="nucleotide sequence ID" value="NC_015707.1"/>
</dbReference>
<dbReference type="Gene3D" id="3.30.70.1140">
    <property type="entry name" value="Phospho-2-dehydro-3-deoxyheptonate aldolase, domain 1"/>
    <property type="match status" value="1"/>
</dbReference>
<dbReference type="GO" id="GO:0016832">
    <property type="term" value="F:aldehyde-lyase activity"/>
    <property type="evidence" value="ECO:0007669"/>
    <property type="project" value="InterPro"/>
</dbReference>
<dbReference type="Gene3D" id="3.20.20.70">
    <property type="entry name" value="Aldolase class I"/>
    <property type="match status" value="1"/>
</dbReference>
<dbReference type="InterPro" id="IPR006218">
    <property type="entry name" value="DAHP1/KDSA"/>
</dbReference>
<dbReference type="SUPFAM" id="SSF51569">
    <property type="entry name" value="Aldolase"/>
    <property type="match status" value="1"/>
</dbReference>
<evidence type="ECO:0000259" key="2">
    <source>
        <dbReference type="Pfam" id="PF00793"/>
    </source>
</evidence>
<accession>F7YWZ3</accession>
<dbReference type="NCBIfam" id="NF009239">
    <property type="entry name" value="PRK12595.1"/>
    <property type="match status" value="1"/>
</dbReference>
<dbReference type="InterPro" id="IPR041071">
    <property type="entry name" value="DAHP_snth_FXD"/>
</dbReference>
<dbReference type="OrthoDB" id="9780456at2"/>
<dbReference type="InterPro" id="IPR052899">
    <property type="entry name" value="Class-I_DAHP_synthase"/>
</dbReference>
<dbReference type="NCBIfam" id="NF006421">
    <property type="entry name" value="PRK08673.1"/>
    <property type="match status" value="1"/>
</dbReference>
<organism evidence="4 5">
    <name type="scientific">Pseudothermotoga thermarum DSM 5069</name>
    <dbReference type="NCBI Taxonomy" id="688269"/>
    <lineage>
        <taxon>Bacteria</taxon>
        <taxon>Thermotogati</taxon>
        <taxon>Thermotogota</taxon>
        <taxon>Thermotogae</taxon>
        <taxon>Thermotogales</taxon>
        <taxon>Thermotogaceae</taxon>
        <taxon>Pseudothermotoga</taxon>
    </lineage>
</organism>
<protein>
    <submittedName>
        <fullName evidence="4">3-deoxy-D-arabinoheptulosonate-7-phosphate synthase</fullName>
        <ecNumber evidence="4">2.5.1.54</ecNumber>
    </submittedName>
</protein>
<gene>
    <name evidence="4" type="ORF">Theth_0493</name>
</gene>
<dbReference type="InterPro" id="IPR006268">
    <property type="entry name" value="DAHP_syn_2"/>
</dbReference>
<dbReference type="InterPro" id="IPR013785">
    <property type="entry name" value="Aldolase_TIM"/>
</dbReference>
<evidence type="ECO:0000256" key="1">
    <source>
        <dbReference type="ARBA" id="ARBA00022679"/>
    </source>
</evidence>
<feature type="domain" description="DAHP synthetase I/KDSA" evidence="2">
    <location>
        <begin position="87"/>
        <end position="328"/>
    </location>
</feature>
<dbReference type="GO" id="GO:0009073">
    <property type="term" value="P:aromatic amino acid family biosynthetic process"/>
    <property type="evidence" value="ECO:0007669"/>
    <property type="project" value="InterPro"/>
</dbReference>
<reference evidence="4 5" key="1">
    <citation type="submission" date="2010-11" db="EMBL/GenBank/DDBJ databases">
        <title>The complete genome of Thermotoga thermarum DSM 5069.</title>
        <authorList>
            <consortium name="US DOE Joint Genome Institute (JGI-PGF)"/>
            <person name="Lucas S."/>
            <person name="Copeland A."/>
            <person name="Lapidus A."/>
            <person name="Bruce D."/>
            <person name="Goodwin L."/>
            <person name="Pitluck S."/>
            <person name="Kyrpides N."/>
            <person name="Mavromatis K."/>
            <person name="Ivanova N."/>
            <person name="Zeytun A."/>
            <person name="Brettin T."/>
            <person name="Detter J.C."/>
            <person name="Tapia R."/>
            <person name="Han C."/>
            <person name="Land M."/>
            <person name="Hauser L."/>
            <person name="Markowitz V."/>
            <person name="Cheng J.-F."/>
            <person name="Hugenholtz P."/>
            <person name="Woyke T."/>
            <person name="Wu D."/>
            <person name="Spring S."/>
            <person name="Schroeder M."/>
            <person name="Brambilla E."/>
            <person name="Klenk H.-P."/>
            <person name="Eisen J.A."/>
        </authorList>
    </citation>
    <scope>NUCLEOTIDE SEQUENCE [LARGE SCALE GENOMIC DNA]</scope>
    <source>
        <strain evidence="4 5">DSM 5069</strain>
    </source>
</reference>
<name>F7YWZ3_9THEM</name>
<dbReference type="KEGG" id="tta:Theth_0493"/>
<keyword evidence="1 4" id="KW-0808">Transferase</keyword>
<dbReference type="Proteomes" id="UP000006804">
    <property type="component" value="Chromosome"/>
</dbReference>
<feature type="domain" description="DAHP synthase ferredoxin-like" evidence="3">
    <location>
        <begin position="1"/>
        <end position="66"/>
    </location>
</feature>
<dbReference type="eggNOG" id="COG2876">
    <property type="taxonomic scope" value="Bacteria"/>
</dbReference>
<dbReference type="GO" id="GO:0003849">
    <property type="term" value="F:3-deoxy-7-phosphoheptulonate synthase activity"/>
    <property type="evidence" value="ECO:0007669"/>
    <property type="project" value="UniProtKB-EC"/>
</dbReference>
<dbReference type="EMBL" id="CP002351">
    <property type="protein sequence ID" value="AEH50585.1"/>
    <property type="molecule type" value="Genomic_DNA"/>
</dbReference>
<dbReference type="Pfam" id="PF00793">
    <property type="entry name" value="DAHP_synth_1"/>
    <property type="match status" value="1"/>
</dbReference>
<proteinExistence type="predicted"/>
<evidence type="ECO:0000313" key="4">
    <source>
        <dbReference type="EMBL" id="AEH50585.1"/>
    </source>
</evidence>
<dbReference type="PANTHER" id="PTHR43018">
    <property type="entry name" value="PHOSPHO-2-DEHYDRO-3-DEOXYHEPTONATE ALDOLASE"/>
    <property type="match status" value="1"/>
</dbReference>
<keyword evidence="5" id="KW-1185">Reference proteome</keyword>
<dbReference type="PANTHER" id="PTHR43018:SF2">
    <property type="entry name" value="PHOSPHO-2-DEHYDRO-3-DEOXYHEPTONATE ALDOLASE"/>
    <property type="match status" value="1"/>
</dbReference>
<dbReference type="EC" id="2.5.1.54" evidence="4"/>
<dbReference type="PATRIC" id="fig|688269.3.peg.508"/>
<dbReference type="NCBIfam" id="TIGR01361">
    <property type="entry name" value="DAHP_synth_Bsub"/>
    <property type="match status" value="1"/>
</dbReference>